<dbReference type="InterPro" id="IPR044862">
    <property type="entry name" value="Pro_4_hyd_alph_FE2OG_OXY"/>
</dbReference>
<accession>A0A1G7QIA3</accession>
<dbReference type="InterPro" id="IPR045054">
    <property type="entry name" value="P4HA-like"/>
</dbReference>
<feature type="domain" description="Fe2OG dioxygenase" evidence="7">
    <location>
        <begin position="168"/>
        <end position="277"/>
    </location>
</feature>
<evidence type="ECO:0000313" key="8">
    <source>
        <dbReference type="EMBL" id="SDF98242.1"/>
    </source>
</evidence>
<evidence type="ECO:0000256" key="6">
    <source>
        <dbReference type="ARBA" id="ARBA00023004"/>
    </source>
</evidence>
<dbReference type="GO" id="GO:0005506">
    <property type="term" value="F:iron ion binding"/>
    <property type="evidence" value="ECO:0007669"/>
    <property type="project" value="InterPro"/>
</dbReference>
<keyword evidence="6" id="KW-0408">Iron</keyword>
<dbReference type="Gene3D" id="2.60.120.620">
    <property type="entry name" value="q2cbj1_9rhob like domain"/>
    <property type="match status" value="1"/>
</dbReference>
<evidence type="ECO:0000256" key="3">
    <source>
        <dbReference type="ARBA" id="ARBA00022896"/>
    </source>
</evidence>
<dbReference type="RefSeq" id="WP_090681796.1">
    <property type="nucleotide sequence ID" value="NZ_CADERL010000003.1"/>
</dbReference>
<protein>
    <submittedName>
        <fullName evidence="8">Prolyl 4-hydroxylase</fullName>
    </submittedName>
</protein>
<name>A0A1G7QIA3_9BURK</name>
<proteinExistence type="predicted"/>
<dbReference type="GO" id="GO:0004656">
    <property type="term" value="F:procollagen-proline 4-dioxygenase activity"/>
    <property type="evidence" value="ECO:0007669"/>
    <property type="project" value="TreeGrafter"/>
</dbReference>
<dbReference type="EMBL" id="FNCJ01000001">
    <property type="protein sequence ID" value="SDF98242.1"/>
    <property type="molecule type" value="Genomic_DNA"/>
</dbReference>
<keyword evidence="3" id="KW-0847">Vitamin C</keyword>
<evidence type="ECO:0000313" key="9">
    <source>
        <dbReference type="Proteomes" id="UP000199706"/>
    </source>
</evidence>
<dbReference type="PANTHER" id="PTHR10869:SF246">
    <property type="entry name" value="TRANSMEMBRANE PROLYL 4-HYDROXYLASE"/>
    <property type="match status" value="1"/>
</dbReference>
<keyword evidence="5" id="KW-0560">Oxidoreductase</keyword>
<gene>
    <name evidence="8" type="ORF">SAMN05216466_101776</name>
</gene>
<evidence type="ECO:0000256" key="2">
    <source>
        <dbReference type="ARBA" id="ARBA00022723"/>
    </source>
</evidence>
<evidence type="ECO:0000256" key="5">
    <source>
        <dbReference type="ARBA" id="ARBA00023002"/>
    </source>
</evidence>
<evidence type="ECO:0000259" key="7">
    <source>
        <dbReference type="PROSITE" id="PS51471"/>
    </source>
</evidence>
<dbReference type="Pfam" id="PF13640">
    <property type="entry name" value="2OG-FeII_Oxy_3"/>
    <property type="match status" value="1"/>
</dbReference>
<organism evidence="8 9">
    <name type="scientific">Paraburkholderia phenazinium</name>
    <dbReference type="NCBI Taxonomy" id="60549"/>
    <lineage>
        <taxon>Bacteria</taxon>
        <taxon>Pseudomonadati</taxon>
        <taxon>Pseudomonadota</taxon>
        <taxon>Betaproteobacteria</taxon>
        <taxon>Burkholderiales</taxon>
        <taxon>Burkholderiaceae</taxon>
        <taxon>Paraburkholderia</taxon>
    </lineage>
</organism>
<dbReference type="PROSITE" id="PS51471">
    <property type="entry name" value="FE2OG_OXY"/>
    <property type="match status" value="1"/>
</dbReference>
<keyword evidence="4" id="KW-0223">Dioxygenase</keyword>
<sequence length="286" mass="31727">MPDINPAVEEWLTDHANRGCNPQSMFEAMLKEGFEPGVASGVIRATFKGIQSNEPSSMGVEATRPGEYQYDACPVAAGNVVRAFDRDVTVSMRCERPQIIAFDNVLSPEECAEVIERSRPRLKRSATGAGAYNSIRTSDTAGLAPGEDAFIQRIEQRFASLMNWPVENGETLQVQRYKVTGEYKPHHDYYSPQQRGAIIRGKDGGQRVATLIVYLNDVPQGGTTQFPLLGLSVAARQGRAVYFRYMNSLRQLDPLTLHAGAPVLAGEKWIVTKWVTERPLEIRLGR</sequence>
<evidence type="ECO:0000256" key="1">
    <source>
        <dbReference type="ARBA" id="ARBA00001961"/>
    </source>
</evidence>
<reference evidence="8 9" key="1">
    <citation type="submission" date="2016-10" db="EMBL/GenBank/DDBJ databases">
        <authorList>
            <person name="de Groot N.N."/>
        </authorList>
    </citation>
    <scope>NUCLEOTIDE SEQUENCE [LARGE SCALE GENOMIC DNA]</scope>
    <source>
        <strain evidence="8 9">LMG 2247</strain>
    </source>
</reference>
<evidence type="ECO:0000256" key="4">
    <source>
        <dbReference type="ARBA" id="ARBA00022964"/>
    </source>
</evidence>
<dbReference type="InterPro" id="IPR005123">
    <property type="entry name" value="Oxoglu/Fe-dep_dioxygenase_dom"/>
</dbReference>
<comment type="cofactor">
    <cofactor evidence="1">
        <name>L-ascorbate</name>
        <dbReference type="ChEBI" id="CHEBI:38290"/>
    </cofactor>
</comment>
<dbReference type="PANTHER" id="PTHR10869">
    <property type="entry name" value="PROLYL 4-HYDROXYLASE ALPHA SUBUNIT"/>
    <property type="match status" value="1"/>
</dbReference>
<dbReference type="AlphaFoldDB" id="A0A1G7QIA3"/>
<dbReference type="Proteomes" id="UP000199706">
    <property type="component" value="Unassembled WGS sequence"/>
</dbReference>
<dbReference type="InterPro" id="IPR006620">
    <property type="entry name" value="Pro_4_hyd_alph"/>
</dbReference>
<dbReference type="SMART" id="SM00702">
    <property type="entry name" value="P4Hc"/>
    <property type="match status" value="1"/>
</dbReference>
<dbReference type="GO" id="GO:0031418">
    <property type="term" value="F:L-ascorbic acid binding"/>
    <property type="evidence" value="ECO:0007669"/>
    <property type="project" value="UniProtKB-KW"/>
</dbReference>
<keyword evidence="2" id="KW-0479">Metal-binding</keyword>
<dbReference type="OrthoDB" id="269774at2"/>